<accession>A0A2K1KKQ5</accession>
<proteinExistence type="predicted"/>
<dbReference type="Gramene" id="Pp3c5_22590V3.7">
    <property type="protein sequence ID" value="Pp3c5_22590V3.7"/>
    <property type="gene ID" value="Pp3c5_22590"/>
</dbReference>
<dbReference type="Gramene" id="Pp3c5_22590V3.1">
    <property type="protein sequence ID" value="Pp3c5_22590V3.1"/>
    <property type="gene ID" value="Pp3c5_22590"/>
</dbReference>
<dbReference type="Pfam" id="PF01464">
    <property type="entry name" value="SLT"/>
    <property type="match status" value="1"/>
</dbReference>
<dbReference type="GeneID" id="112282595"/>
<dbReference type="PANTHER" id="PTHR37179:SF1">
    <property type="entry name" value="TRANSGLYCOSYLASE"/>
    <property type="match status" value="1"/>
</dbReference>
<dbReference type="EnsemblPlants" id="Pp3c5_22590V3.10">
    <property type="protein sequence ID" value="Pp3c5_22590V3.10"/>
    <property type="gene ID" value="Pp3c5_22590"/>
</dbReference>
<dbReference type="OrthoDB" id="550520at2759"/>
<dbReference type="InterPro" id="IPR008258">
    <property type="entry name" value="Transglycosylase_SLT_dom_1"/>
</dbReference>
<evidence type="ECO:0000313" key="4">
    <source>
        <dbReference type="Proteomes" id="UP000006727"/>
    </source>
</evidence>
<dbReference type="EMBL" id="ABEU02000005">
    <property type="protein sequence ID" value="PNR54360.1"/>
    <property type="molecule type" value="Genomic_DNA"/>
</dbReference>
<dbReference type="Gramene" id="Pp3c5_22590V3.10">
    <property type="protein sequence ID" value="Pp3c5_22590V3.10"/>
    <property type="gene ID" value="Pp3c5_22590"/>
</dbReference>
<dbReference type="EnsemblPlants" id="Pp3c5_22590V3.9">
    <property type="protein sequence ID" value="Pp3c5_22590V3.9"/>
    <property type="gene ID" value="Pp3c5_22590"/>
</dbReference>
<sequence>MAPTMKYWDDWADVEDMEAMWNHPEVCQEWLKVGEERGMKVHFSRNFDGKPYVTHTEMKGMAEIITRRHFKRLDVAMVCAIAEVESSRLPLAYRFEPKLGEASTGLMQTLQSTAEWLATDMGYRAYVIEGASALLYRPFVSVYFGCAYLKWLSTYDGKKRNEEFMVRGYNGGPQGATKTSTVAYWNKYLQAKQSLPNTSETPLIFVTPAVPLRPPSPVVAPPPPPPSVATQVNKHQGTRTNTVKGVARIPNDTQPTPSSFKTAAAELNSRKSTTSSVKDTVVEPSCLNPKLGKIKEVAVHPKNSKAKPSSSANVHKKEWTYWDEKTSPEDLEEMWRHPQVKKEWTDSNEKIGQVRFARDAELRPYLTTTEVKAVAEIVVFRHFAERVSPIMLRTIAEVSSKRRLYGADGISGVMQTAYPTAAWLYKDMGFKSYKLRSRDDLSNPFLAMYFGAAYVCWLSTYNGRPRTDEFVLRAYYSGPNGVEEPSAGIFYQKYLAHLQATAPKLQKSTSRGGQWTSTALWRGTDPAFQAPPNQSIWRRLWASS</sequence>
<dbReference type="PANTHER" id="PTHR37179">
    <property type="entry name" value="TRANSGLYCOSYLASE"/>
    <property type="match status" value="1"/>
</dbReference>
<dbReference type="AlphaFoldDB" id="A0A2K1KKQ5"/>
<reference evidence="3" key="3">
    <citation type="submission" date="2020-12" db="UniProtKB">
        <authorList>
            <consortium name="EnsemblPlants"/>
        </authorList>
    </citation>
    <scope>IDENTIFICATION</scope>
</reference>
<dbReference type="Gramene" id="Pp3c5_22590V3.8">
    <property type="protein sequence ID" value="Pp3c5_22590V3.8"/>
    <property type="gene ID" value="Pp3c5_22590"/>
</dbReference>
<dbReference type="KEGG" id="ppp:112282595"/>
<keyword evidence="4" id="KW-1185">Reference proteome</keyword>
<dbReference type="EnsemblPlants" id="Pp3c5_22590V3.1">
    <property type="protein sequence ID" value="Pp3c5_22590V3.1"/>
    <property type="gene ID" value="Pp3c5_22590"/>
</dbReference>
<name>A0A2K1KKQ5_PHYPA</name>
<dbReference type="Gramene" id="Pp3c5_22590V3.9">
    <property type="protein sequence ID" value="Pp3c5_22590V3.9"/>
    <property type="gene ID" value="Pp3c5_22590"/>
</dbReference>
<reference evidence="2 4" key="1">
    <citation type="journal article" date="2008" name="Science">
        <title>The Physcomitrella genome reveals evolutionary insights into the conquest of land by plants.</title>
        <authorList>
            <person name="Rensing S."/>
            <person name="Lang D."/>
            <person name="Zimmer A."/>
            <person name="Terry A."/>
            <person name="Salamov A."/>
            <person name="Shapiro H."/>
            <person name="Nishiyama T."/>
            <person name="Perroud P.-F."/>
            <person name="Lindquist E."/>
            <person name="Kamisugi Y."/>
            <person name="Tanahashi T."/>
            <person name="Sakakibara K."/>
            <person name="Fujita T."/>
            <person name="Oishi K."/>
            <person name="Shin-I T."/>
            <person name="Kuroki Y."/>
            <person name="Toyoda A."/>
            <person name="Suzuki Y."/>
            <person name="Hashimoto A."/>
            <person name="Yamaguchi K."/>
            <person name="Sugano A."/>
            <person name="Kohara Y."/>
            <person name="Fujiyama A."/>
            <person name="Anterola A."/>
            <person name="Aoki S."/>
            <person name="Ashton N."/>
            <person name="Barbazuk W.B."/>
            <person name="Barker E."/>
            <person name="Bennetzen J."/>
            <person name="Bezanilla M."/>
            <person name="Blankenship R."/>
            <person name="Cho S.H."/>
            <person name="Dutcher S."/>
            <person name="Estelle M."/>
            <person name="Fawcett J.A."/>
            <person name="Gundlach H."/>
            <person name="Hanada K."/>
            <person name="Heyl A."/>
            <person name="Hicks K.A."/>
            <person name="Hugh J."/>
            <person name="Lohr M."/>
            <person name="Mayer K."/>
            <person name="Melkozernov A."/>
            <person name="Murata T."/>
            <person name="Nelson D."/>
            <person name="Pils B."/>
            <person name="Prigge M."/>
            <person name="Reiss B."/>
            <person name="Renner T."/>
            <person name="Rombauts S."/>
            <person name="Rushton P."/>
            <person name="Sanderfoot A."/>
            <person name="Schween G."/>
            <person name="Shiu S.-H."/>
            <person name="Stueber K."/>
            <person name="Theodoulou F.L."/>
            <person name="Tu H."/>
            <person name="Van de Peer Y."/>
            <person name="Verrier P.J."/>
            <person name="Waters E."/>
            <person name="Wood A."/>
            <person name="Yang L."/>
            <person name="Cove D."/>
            <person name="Cuming A."/>
            <person name="Hasebe M."/>
            <person name="Lucas S."/>
            <person name="Mishler D.B."/>
            <person name="Reski R."/>
            <person name="Grigoriev I."/>
            <person name="Quatrano R.S."/>
            <person name="Boore J.L."/>
        </authorList>
    </citation>
    <scope>NUCLEOTIDE SEQUENCE [LARGE SCALE GENOMIC DNA]</scope>
    <source>
        <strain evidence="3 4">cv. Gransden 2004</strain>
    </source>
</reference>
<organism evidence="2">
    <name type="scientific">Physcomitrium patens</name>
    <name type="common">Spreading-leaved earth moss</name>
    <name type="synonym">Physcomitrella patens</name>
    <dbReference type="NCBI Taxonomy" id="3218"/>
    <lineage>
        <taxon>Eukaryota</taxon>
        <taxon>Viridiplantae</taxon>
        <taxon>Streptophyta</taxon>
        <taxon>Embryophyta</taxon>
        <taxon>Bryophyta</taxon>
        <taxon>Bryophytina</taxon>
        <taxon>Bryopsida</taxon>
        <taxon>Funariidae</taxon>
        <taxon>Funariales</taxon>
        <taxon>Funariaceae</taxon>
        <taxon>Physcomitrium</taxon>
    </lineage>
</organism>
<dbReference type="RefSeq" id="XP_024376149.1">
    <property type="nucleotide sequence ID" value="XM_024520381.2"/>
</dbReference>
<evidence type="ECO:0000313" key="3">
    <source>
        <dbReference type="EnsemblPlants" id="Pp3c5_22590V3.1"/>
    </source>
</evidence>
<dbReference type="SUPFAM" id="SSF53955">
    <property type="entry name" value="Lysozyme-like"/>
    <property type="match status" value="2"/>
</dbReference>
<gene>
    <name evidence="3" type="primary">LOC112282595</name>
    <name evidence="2" type="ORF">PHYPA_008037</name>
</gene>
<dbReference type="PaxDb" id="3218-PP1S23_56V6.1"/>
<evidence type="ECO:0000313" key="2">
    <source>
        <dbReference type="EMBL" id="PNR54360.1"/>
    </source>
</evidence>
<dbReference type="Proteomes" id="UP000006727">
    <property type="component" value="Chromosome 5"/>
</dbReference>
<dbReference type="EnsemblPlants" id="Pp3c5_22590V3.7">
    <property type="protein sequence ID" value="Pp3c5_22590V3.7"/>
    <property type="gene ID" value="Pp3c5_22590"/>
</dbReference>
<feature type="domain" description="Transglycosylase SLT" evidence="1">
    <location>
        <begin position="71"/>
        <end position="180"/>
    </location>
</feature>
<dbReference type="EnsemblPlants" id="Pp3c5_22590V3.8">
    <property type="protein sequence ID" value="Pp3c5_22590V3.8"/>
    <property type="gene ID" value="Pp3c5_22590"/>
</dbReference>
<dbReference type="Gene3D" id="1.10.530.10">
    <property type="match status" value="2"/>
</dbReference>
<dbReference type="Gramene" id="Pp3c5_22590V3.6">
    <property type="protein sequence ID" value="Pp3c5_22590V3.6"/>
    <property type="gene ID" value="Pp3c5_22590"/>
</dbReference>
<dbReference type="InterPro" id="IPR023346">
    <property type="entry name" value="Lysozyme-like_dom_sf"/>
</dbReference>
<reference evidence="2 4" key="2">
    <citation type="journal article" date="2018" name="Plant J.">
        <title>The Physcomitrella patens chromosome-scale assembly reveals moss genome structure and evolution.</title>
        <authorList>
            <person name="Lang D."/>
            <person name="Ullrich K.K."/>
            <person name="Murat F."/>
            <person name="Fuchs J."/>
            <person name="Jenkins J."/>
            <person name="Haas F.B."/>
            <person name="Piednoel M."/>
            <person name="Gundlach H."/>
            <person name="Van Bel M."/>
            <person name="Meyberg R."/>
            <person name="Vives C."/>
            <person name="Morata J."/>
            <person name="Symeonidi A."/>
            <person name="Hiss M."/>
            <person name="Muchero W."/>
            <person name="Kamisugi Y."/>
            <person name="Saleh O."/>
            <person name="Blanc G."/>
            <person name="Decker E.L."/>
            <person name="van Gessel N."/>
            <person name="Grimwood J."/>
            <person name="Hayes R.D."/>
            <person name="Graham S.W."/>
            <person name="Gunter L.E."/>
            <person name="McDaniel S.F."/>
            <person name="Hoernstein S.N.W."/>
            <person name="Larsson A."/>
            <person name="Li F.W."/>
            <person name="Perroud P.F."/>
            <person name="Phillips J."/>
            <person name="Ranjan P."/>
            <person name="Rokshar D.S."/>
            <person name="Rothfels C.J."/>
            <person name="Schneider L."/>
            <person name="Shu S."/>
            <person name="Stevenson D.W."/>
            <person name="Thummler F."/>
            <person name="Tillich M."/>
            <person name="Villarreal Aguilar J.C."/>
            <person name="Widiez T."/>
            <person name="Wong G.K."/>
            <person name="Wymore A."/>
            <person name="Zhang Y."/>
            <person name="Zimmer A.D."/>
            <person name="Quatrano R.S."/>
            <person name="Mayer K.F.X."/>
            <person name="Goodstein D."/>
            <person name="Casacuberta J.M."/>
            <person name="Vandepoele K."/>
            <person name="Reski R."/>
            <person name="Cuming A.C."/>
            <person name="Tuskan G.A."/>
            <person name="Maumus F."/>
            <person name="Salse J."/>
            <person name="Schmutz J."/>
            <person name="Rensing S.A."/>
        </authorList>
    </citation>
    <scope>NUCLEOTIDE SEQUENCE [LARGE SCALE GENOMIC DNA]</scope>
    <source>
        <strain evidence="3 4">cv. Gransden 2004</strain>
    </source>
</reference>
<evidence type="ECO:0000259" key="1">
    <source>
        <dbReference type="Pfam" id="PF01464"/>
    </source>
</evidence>
<protein>
    <recommendedName>
        <fullName evidence="1">Transglycosylase SLT domain-containing protein</fullName>
    </recommendedName>
</protein>
<dbReference type="EnsemblPlants" id="Pp3c5_22590V3.6">
    <property type="protein sequence ID" value="Pp3c5_22590V3.6"/>
    <property type="gene ID" value="Pp3c5_22590"/>
</dbReference>